<feature type="compositionally biased region" description="Acidic residues" evidence="1">
    <location>
        <begin position="1181"/>
        <end position="1193"/>
    </location>
</feature>
<evidence type="ECO:0000313" key="4">
    <source>
        <dbReference type="Proteomes" id="UP000005237"/>
    </source>
</evidence>
<feature type="compositionally biased region" description="Basic and acidic residues" evidence="1">
    <location>
        <begin position="1150"/>
        <end position="1171"/>
    </location>
</feature>
<organism evidence="3 4">
    <name type="scientific">Caenorhabditis japonica</name>
    <dbReference type="NCBI Taxonomy" id="281687"/>
    <lineage>
        <taxon>Eukaryota</taxon>
        <taxon>Metazoa</taxon>
        <taxon>Ecdysozoa</taxon>
        <taxon>Nematoda</taxon>
        <taxon>Chromadorea</taxon>
        <taxon>Rhabditida</taxon>
        <taxon>Rhabditina</taxon>
        <taxon>Rhabditomorpha</taxon>
        <taxon>Rhabditoidea</taxon>
        <taxon>Rhabditidae</taxon>
        <taxon>Peloderinae</taxon>
        <taxon>Caenorhabditis</taxon>
    </lineage>
</organism>
<feature type="region of interest" description="Disordered" evidence="1">
    <location>
        <begin position="795"/>
        <end position="819"/>
    </location>
</feature>
<sequence>MSKDNSNETKTNDIIARFMVAQGIPYNSIEESPLQDLIRHLKPNFKFPDAKTLETRTVRMCEERTGSIQMGQNGVSVTFDVVGGGGDDEKYLAFSVHFISYLHTRRNLVYLRKIDTNSLTSKIIMETIGKIIAKDQQGDSKITSVVVPNDKFANLFGKSKETSQFTCFYHVMSLFANQILEIEDFSKGIKHLRDLVKTIRGEPGLVQRFNRVDPLIGQVTLPEIDKVGWQSTARFVSECVPLYETFLDFAEQYNLIFDLSHDEFLQIVYFHTILKKCQKYVEDLSGQESTISQVIPAILSLRKFIVNHSKDCPHKERIRETFANVFKRITSGELRPIYDMATLLDPRYGYREDLYSNTVWMDIEKKLLGKIFLRHPLAGAAVGSLDTQIKQYKRTCIGFRPEEDISPLQWWALNHKIGVRLSSMARELFMIPPCSIDASHFFGKGGKFSHLRQMYSAKHFNLCIDMAGYAQKFRGRGLRFHESSSSEGMNINANTSKRPPPLLEPGVTAKRPRQEEKPQNLLDDSSCSTEDFKVKLEEPDPEDVMPSLVGMPSTISPTGEVKQEVVDDWEESSDILAECWKNDQLATKFASTATPEDMLQDAEDETLQPSKILENFKQLKQPMAVMRNDRKHYCVICGKQQFTLYIRHVKLENEKLIILVSAVHRKDIEPDEARDFYTRTQLVVCRSHFVEASHAVFSLLAITCPEQIPKLADTKLEELMRIAMDVSNKKRNVESMRAYLERFTRKNQYLSDTQVETPLQPRFAKLIRGGRTVVVERSTLTEEEKQLLDASFDGVLGPRSASPESSTCSGKSPSNRSSILMMGPDHAALVASFRAYNEKVKEEVDKDLGKLIRSLNLAPLNISRSGIQPSTHDILKNVCIQLEAIRKHLGSTASGTVFASVADLAAKLTGVSRNTIFRAKAKKEVEKSSSVPVEYSIMDLLSEEQKEAQAETSLQPRFAKVIRGGRTVVVERSTLTEEDKQILDASFDGVLGPRSTSPESSTCSGTFLPNPPQKIPPQSPSCSSTPMTGPDHAALVASFRAYNEKVKEEEDKDLGKLIRSLDLAPLNIIRPGTQPSSHEVVKNVCIQLEAIRKHLGSAASGTVFANVVKLASKLTGVSESTIFKVKGKKEVEKPSSVPVEYSIMDLLSEEQKEARPIRSTDIKFVEREDPTSKSPSSTRDEEFEFEFEEPVYE</sequence>
<dbReference type="InterPro" id="IPR012337">
    <property type="entry name" value="RNaseH-like_sf"/>
</dbReference>
<dbReference type="Proteomes" id="UP000005237">
    <property type="component" value="Unassembled WGS sequence"/>
</dbReference>
<evidence type="ECO:0000313" key="3">
    <source>
        <dbReference type="EnsemblMetazoa" id="CJA16445.1"/>
    </source>
</evidence>
<reference evidence="3" key="2">
    <citation type="submission" date="2022-06" db="UniProtKB">
        <authorList>
            <consortium name="EnsemblMetazoa"/>
        </authorList>
    </citation>
    <scope>IDENTIFICATION</scope>
    <source>
        <strain evidence="3">DF5081</strain>
    </source>
</reference>
<feature type="compositionally biased region" description="Polar residues" evidence="1">
    <location>
        <begin position="802"/>
        <end position="818"/>
    </location>
</feature>
<dbReference type="PANTHER" id="PTHR22716:SF1">
    <property type="entry name" value="ETS CLASS TRANSCRIPTION FACTOR-RELATED"/>
    <property type="match status" value="1"/>
</dbReference>
<name>A0A8R1DZ49_CAEJA</name>
<dbReference type="InterPro" id="IPR040129">
    <property type="entry name" value="Lin-15B-like"/>
</dbReference>
<evidence type="ECO:0000256" key="1">
    <source>
        <dbReference type="SAM" id="MobiDB-lite"/>
    </source>
</evidence>
<feature type="compositionally biased region" description="Polar residues" evidence="1">
    <location>
        <begin position="485"/>
        <end position="497"/>
    </location>
</feature>
<dbReference type="GO" id="GO:0040027">
    <property type="term" value="P:negative regulation of vulval development"/>
    <property type="evidence" value="ECO:0007669"/>
    <property type="project" value="InterPro"/>
</dbReference>
<evidence type="ECO:0000259" key="2">
    <source>
        <dbReference type="Pfam" id="PF25375"/>
    </source>
</evidence>
<dbReference type="EnsemblMetazoa" id="CJA16445.1">
    <property type="protein sequence ID" value="CJA16445.1"/>
    <property type="gene ID" value="WBGene00135648"/>
</dbReference>
<feature type="region of interest" description="Disordered" evidence="1">
    <location>
        <begin position="483"/>
        <end position="528"/>
    </location>
</feature>
<reference evidence="4" key="1">
    <citation type="submission" date="2010-08" db="EMBL/GenBank/DDBJ databases">
        <authorList>
            <consortium name="Caenorhabditis japonica Sequencing Consortium"/>
            <person name="Wilson R.K."/>
        </authorList>
    </citation>
    <scope>NUCLEOTIDE SEQUENCE [LARGE SCALE GENOMIC DNA]</scope>
    <source>
        <strain evidence="4">DF5081</strain>
    </source>
</reference>
<dbReference type="AlphaFoldDB" id="A0A8R1DZ49"/>
<feature type="region of interest" description="Disordered" evidence="1">
    <location>
        <begin position="1150"/>
        <end position="1193"/>
    </location>
</feature>
<dbReference type="InterPro" id="IPR057432">
    <property type="entry name" value="Lin-15A/B-like_dom"/>
</dbReference>
<protein>
    <recommendedName>
        <fullName evidence="2">Lin-15A/B-like domain-containing protein</fullName>
    </recommendedName>
</protein>
<dbReference type="SUPFAM" id="SSF53098">
    <property type="entry name" value="Ribonuclease H-like"/>
    <property type="match status" value="1"/>
</dbReference>
<proteinExistence type="predicted"/>
<accession>A0A8R1DZ49</accession>
<keyword evidence="4" id="KW-1185">Reference proteome</keyword>
<dbReference type="PANTHER" id="PTHR22716">
    <property type="entry name" value="ETS CLASS TRANSCRIPTION FACTOR-RELATED-RELATED"/>
    <property type="match status" value="1"/>
</dbReference>
<feature type="domain" description="Lin-15A/B-like" evidence="2">
    <location>
        <begin position="632"/>
        <end position="751"/>
    </location>
</feature>
<dbReference type="Pfam" id="PF25375">
    <property type="entry name" value="Lin-15B"/>
    <property type="match status" value="1"/>
</dbReference>
<feature type="region of interest" description="Disordered" evidence="1">
    <location>
        <begin position="540"/>
        <end position="561"/>
    </location>
</feature>